<keyword evidence="3 7" id="KW-0812">Transmembrane</keyword>
<keyword evidence="4 7" id="KW-1133">Transmembrane helix</keyword>
<evidence type="ECO:0000313" key="10">
    <source>
        <dbReference type="Proteomes" id="UP001472866"/>
    </source>
</evidence>
<feature type="transmembrane region" description="Helical" evidence="7">
    <location>
        <begin position="576"/>
        <end position="599"/>
    </location>
</feature>
<comment type="similarity">
    <text evidence="2 7">Belongs to the CTL (choline transporter-like) family.</text>
</comment>
<dbReference type="InterPro" id="IPR007603">
    <property type="entry name" value="Choline_transptr-like"/>
</dbReference>
<dbReference type="Proteomes" id="UP001472866">
    <property type="component" value="Chromosome 16"/>
</dbReference>
<dbReference type="PANTHER" id="PTHR12385:SF14">
    <property type="entry name" value="CHOLINE TRANSPORTER-LIKE 2"/>
    <property type="match status" value="1"/>
</dbReference>
<dbReference type="GO" id="GO:0022857">
    <property type="term" value="F:transmembrane transporter activity"/>
    <property type="evidence" value="ECO:0007669"/>
    <property type="project" value="UniProtKB-UniRule"/>
</dbReference>
<dbReference type="PANTHER" id="PTHR12385">
    <property type="entry name" value="CHOLINE TRANSPORTER-LIKE (SLC FAMILY 44)"/>
    <property type="match status" value="1"/>
</dbReference>
<proteinExistence type="inferred from homology"/>
<keyword evidence="5 7" id="KW-0472">Membrane</keyword>
<comment type="function">
    <text evidence="7">Choline transporter.</text>
</comment>
<evidence type="ECO:0000256" key="7">
    <source>
        <dbReference type="RuleBase" id="RU368066"/>
    </source>
</evidence>
<dbReference type="GO" id="GO:0005886">
    <property type="term" value="C:plasma membrane"/>
    <property type="evidence" value="ECO:0007669"/>
    <property type="project" value="UniProtKB-SubCell"/>
</dbReference>
<dbReference type="Pfam" id="PF04515">
    <property type="entry name" value="Choline_transpo"/>
    <property type="match status" value="1"/>
</dbReference>
<feature type="transmembrane region" description="Helical" evidence="7">
    <location>
        <begin position="361"/>
        <end position="384"/>
    </location>
</feature>
<organism evidence="9 10">
    <name type="scientific">Chloropicon roscoffensis</name>
    <dbReference type="NCBI Taxonomy" id="1461544"/>
    <lineage>
        <taxon>Eukaryota</taxon>
        <taxon>Viridiplantae</taxon>
        <taxon>Chlorophyta</taxon>
        <taxon>Chloropicophyceae</taxon>
        <taxon>Chloropicales</taxon>
        <taxon>Chloropicaceae</taxon>
        <taxon>Chloropicon</taxon>
    </lineage>
</organism>
<dbReference type="EMBL" id="CP151516">
    <property type="protein sequence ID" value="WZN66817.1"/>
    <property type="molecule type" value="Genomic_DNA"/>
</dbReference>
<keyword evidence="6" id="KW-0325">Glycoprotein</keyword>
<name>A0AAX4PK85_9CHLO</name>
<evidence type="ECO:0000256" key="8">
    <source>
        <dbReference type="SAM" id="MobiDB-lite"/>
    </source>
</evidence>
<gene>
    <name evidence="9" type="ORF">HKI87_16g83880</name>
</gene>
<evidence type="ECO:0000256" key="2">
    <source>
        <dbReference type="ARBA" id="ARBA00007168"/>
    </source>
</evidence>
<evidence type="ECO:0000256" key="5">
    <source>
        <dbReference type="ARBA" id="ARBA00023136"/>
    </source>
</evidence>
<feature type="transmembrane region" description="Helical" evidence="7">
    <location>
        <begin position="543"/>
        <end position="564"/>
    </location>
</feature>
<evidence type="ECO:0000256" key="4">
    <source>
        <dbReference type="ARBA" id="ARBA00022989"/>
    </source>
</evidence>
<reference evidence="9 10" key="1">
    <citation type="submission" date="2024-03" db="EMBL/GenBank/DDBJ databases">
        <title>Complete genome sequence of the green alga Chloropicon roscoffensis RCC1871.</title>
        <authorList>
            <person name="Lemieux C."/>
            <person name="Pombert J.-F."/>
            <person name="Otis C."/>
            <person name="Turmel M."/>
        </authorList>
    </citation>
    <scope>NUCLEOTIDE SEQUENCE [LARGE SCALE GENOMIC DNA]</scope>
    <source>
        <strain evidence="9 10">RCC1871</strain>
    </source>
</reference>
<feature type="transmembrane region" description="Helical" evidence="7">
    <location>
        <begin position="233"/>
        <end position="254"/>
    </location>
</feature>
<dbReference type="AlphaFoldDB" id="A0AAX4PK85"/>
<evidence type="ECO:0000256" key="3">
    <source>
        <dbReference type="ARBA" id="ARBA00022692"/>
    </source>
</evidence>
<feature type="transmembrane region" description="Helical" evidence="7">
    <location>
        <begin position="199"/>
        <end position="221"/>
    </location>
</feature>
<sequence>MSYEDPEARTLGLSSVLPKNLHAFDPTFSGPRDIDRSFTDRGSFVLFCCFIGSVAAIASNAFMFGPGELEKLPRVFTTANVACGTDVLVWWPREEPLFPTPGDDVLRVCSSFCPQDGSRLCLDSEAVVRETAGTTAFPDAKCATDPLEWQTKTIQRFGRCFTDVESCGEQTGYEKAELDQISAMDIAIRALLDMWHSRWLILAVGCVIPVLFSWAVVRWLARPRAAKEEFRIALPQVTLSLLLSVLPALALQVLNQKLKGFFNCFYVDKFLMPAVTYIALAILGSAIVMAIACFLLRRKLKVCSKLAIETARCMKILAGAHAAILLSCMASCSVAVGWFGLGSYVLCWALDLEARDRINANLRTAILILFSIGCLWLAAFVGAVSRLTLSGAVSDWFWQHKPKDTKNAIQLSLRRSLFRHPGTAAKGSLLITSLSVWRSTIALAFVWLRVLISGVRLFKKIMVTIVMQKKVDEVVEIGDGAHDALREKKSKKLRIHVVSRRAYNSVALHGRGLIDSGSMTKRILKGNAYRVGRCYGLMGEVNLIVTFMVMVLCLCLSVLAAGLFDQPSGLGKGSESPIGMIFCVMVTSFTAVQGAFAPFHQASTSLVQCFCEDLDRNDGSPVNPYRAGKRLRELVAGEHPEVFSTGWKDAEPIVVGAAAEEIEEDEGEKTALRKAREFLVKKIGGLPSAALKSVWGKGEGEGEEGASQGKGGKNGV</sequence>
<feature type="region of interest" description="Disordered" evidence="8">
    <location>
        <begin position="694"/>
        <end position="716"/>
    </location>
</feature>
<accession>A0AAX4PK85</accession>
<comment type="subcellular location">
    <subcellularLocation>
        <location evidence="7">Cell membrane</location>
        <topology evidence="7">Multi-pass membrane protein</topology>
    </subcellularLocation>
    <subcellularLocation>
        <location evidence="1">Membrane</location>
        <topology evidence="1">Multi-pass membrane protein</topology>
    </subcellularLocation>
</comment>
<keyword evidence="10" id="KW-1185">Reference proteome</keyword>
<evidence type="ECO:0000256" key="6">
    <source>
        <dbReference type="ARBA" id="ARBA00023180"/>
    </source>
</evidence>
<feature type="transmembrane region" description="Helical" evidence="7">
    <location>
        <begin position="316"/>
        <end position="341"/>
    </location>
</feature>
<evidence type="ECO:0000313" key="9">
    <source>
        <dbReference type="EMBL" id="WZN66817.1"/>
    </source>
</evidence>
<feature type="transmembrane region" description="Helical" evidence="7">
    <location>
        <begin position="44"/>
        <end position="64"/>
    </location>
</feature>
<evidence type="ECO:0000256" key="1">
    <source>
        <dbReference type="ARBA" id="ARBA00004141"/>
    </source>
</evidence>
<feature type="transmembrane region" description="Helical" evidence="7">
    <location>
        <begin position="274"/>
        <end position="296"/>
    </location>
</feature>
<protein>
    <recommendedName>
        <fullName evidence="7">Choline transporter-like protein</fullName>
    </recommendedName>
</protein>